<protein>
    <submittedName>
        <fullName evidence="1">Uncharacterized protein</fullName>
    </submittedName>
</protein>
<proteinExistence type="predicted"/>
<evidence type="ECO:0000313" key="1">
    <source>
        <dbReference type="EMBL" id="OQD54287.1"/>
    </source>
</evidence>
<dbReference type="RefSeq" id="WP_073492177.1">
    <property type="nucleotide sequence ID" value="NZ_MPOH02000015.1"/>
</dbReference>
<dbReference type="AlphaFoldDB" id="A0A1V6MPS2"/>
<accession>A0A1V6MPS2</accession>
<organism evidence="1 2">
    <name type="scientific">Streptomyces phaeoluteigriseus</name>
    <dbReference type="NCBI Taxonomy" id="114686"/>
    <lineage>
        <taxon>Bacteria</taxon>
        <taxon>Bacillati</taxon>
        <taxon>Actinomycetota</taxon>
        <taxon>Actinomycetes</taxon>
        <taxon>Kitasatosporales</taxon>
        <taxon>Streptomycetaceae</taxon>
        <taxon>Streptomyces</taxon>
        <taxon>Streptomyces aurantiacus group</taxon>
    </lineage>
</organism>
<sequence length="62" mass="6153">MPAEQFNLAKRIDTLLVNPLANLPLGSFGGAGPGDLIGGPRAAVPRTVGPPGLPVASPPLSV</sequence>
<name>A0A1V6MPS2_9ACTN</name>
<comment type="caution">
    <text evidence="1">The sequence shown here is derived from an EMBL/GenBank/DDBJ whole genome shotgun (WGS) entry which is preliminary data.</text>
</comment>
<dbReference type="EMBL" id="MPOH02000015">
    <property type="protein sequence ID" value="OQD54287.1"/>
    <property type="molecule type" value="Genomic_DNA"/>
</dbReference>
<reference evidence="1 2" key="2">
    <citation type="submission" date="2017-02" db="EMBL/GenBank/DDBJ databases">
        <title>Draft genome sequence of Streptomyces phaeoluteigriseus type strain DSM41896.</title>
        <authorList>
            <person name="Salih T.S."/>
            <person name="Algora Gallardo L."/>
            <person name="Melo Santos T."/>
            <person name="Filgueira Martinez S."/>
            <person name="Herron P.R."/>
        </authorList>
    </citation>
    <scope>NUCLEOTIDE SEQUENCE [LARGE SCALE GENOMIC DNA]</scope>
    <source>
        <strain evidence="1 2">DSM 41896</strain>
    </source>
</reference>
<dbReference type="STRING" id="114686.BM536_019880"/>
<evidence type="ECO:0000313" key="2">
    <source>
        <dbReference type="Proteomes" id="UP000184286"/>
    </source>
</evidence>
<reference evidence="2" key="1">
    <citation type="submission" date="2016-11" db="EMBL/GenBank/DDBJ databases">
        <authorList>
            <person name="Schniete J.K."/>
            <person name="Salih T."/>
            <person name="Algora Gallardo L."/>
            <person name="Martinez Fernandez S."/>
            <person name="Herron P.R."/>
        </authorList>
    </citation>
    <scope>NUCLEOTIDE SEQUENCE [LARGE SCALE GENOMIC DNA]</scope>
    <source>
        <strain evidence="2">DSM 41896</strain>
    </source>
</reference>
<dbReference type="Proteomes" id="UP000184286">
    <property type="component" value="Unassembled WGS sequence"/>
</dbReference>
<gene>
    <name evidence="1" type="ORF">BM536_019880</name>
</gene>